<evidence type="ECO:0000313" key="10">
    <source>
        <dbReference type="Proteomes" id="UP001055185"/>
    </source>
</evidence>
<dbReference type="Gene3D" id="3.40.50.2300">
    <property type="match status" value="1"/>
</dbReference>
<evidence type="ECO:0000256" key="6">
    <source>
        <dbReference type="PROSITE-ProRule" id="PRU00169"/>
    </source>
</evidence>
<dbReference type="PANTHER" id="PTHR43280">
    <property type="entry name" value="ARAC-FAMILY TRANSCRIPTIONAL REGULATOR"/>
    <property type="match status" value="1"/>
</dbReference>
<feature type="domain" description="Response regulatory" evidence="8">
    <location>
        <begin position="2"/>
        <end position="119"/>
    </location>
</feature>
<evidence type="ECO:0000256" key="1">
    <source>
        <dbReference type="ARBA" id="ARBA00018672"/>
    </source>
</evidence>
<reference evidence="9" key="1">
    <citation type="journal article" date="2022" name="Int. J. Syst. Evol. Microbiol.">
        <title>Genome-based, phenotypic and chemotaxonomic classification of Faecalibacterium strains: proposal of three novel species Faecalibacterium duncaniae sp. nov., Faecalibacterium hattorii sp. nov. and Faecalibacterium gallinarum sp. nov. .</title>
        <authorList>
            <person name="Sakamoto M."/>
            <person name="Sakurai N."/>
            <person name="Tanno H."/>
            <person name="Iino T."/>
            <person name="Ohkuma M."/>
            <person name="Endo A."/>
        </authorList>
    </citation>
    <scope>NUCLEOTIDE SEQUENCE</scope>
    <source>
        <strain evidence="9">JCM 17207</strain>
    </source>
</reference>
<name>A0AA37J1N7_9FIRM</name>
<dbReference type="PROSITE" id="PS50110">
    <property type="entry name" value="RESPONSE_REGULATORY"/>
    <property type="match status" value="1"/>
</dbReference>
<dbReference type="PANTHER" id="PTHR43280:SF10">
    <property type="entry name" value="REGULATORY PROTEIN POCR"/>
    <property type="match status" value="1"/>
</dbReference>
<dbReference type="SMART" id="SM00342">
    <property type="entry name" value="HTH_ARAC"/>
    <property type="match status" value="1"/>
</dbReference>
<proteinExistence type="predicted"/>
<evidence type="ECO:0000313" key="9">
    <source>
        <dbReference type="EMBL" id="GJN65391.1"/>
    </source>
</evidence>
<dbReference type="SMART" id="SM00448">
    <property type="entry name" value="REC"/>
    <property type="match status" value="1"/>
</dbReference>
<comment type="function">
    <text evidence="5">May play the central regulatory role in sporulation. It may be an element of the effector pathway responsible for the activation of sporulation genes in response to nutritional stress. Spo0A may act in concert with spo0H (a sigma factor) to control the expression of some genes that are critical to the sporulation process.</text>
</comment>
<dbReference type="CDD" id="cd17536">
    <property type="entry name" value="REC_YesN-like"/>
    <property type="match status" value="1"/>
</dbReference>
<dbReference type="GO" id="GO:0043565">
    <property type="term" value="F:sequence-specific DNA binding"/>
    <property type="evidence" value="ECO:0007669"/>
    <property type="project" value="InterPro"/>
</dbReference>
<evidence type="ECO:0000256" key="5">
    <source>
        <dbReference type="ARBA" id="ARBA00024867"/>
    </source>
</evidence>
<dbReference type="SUPFAM" id="SSF52172">
    <property type="entry name" value="CheY-like"/>
    <property type="match status" value="1"/>
</dbReference>
<protein>
    <recommendedName>
        <fullName evidence="1">Stage 0 sporulation protein A homolog</fullName>
    </recommendedName>
</protein>
<dbReference type="GO" id="GO:0000160">
    <property type="term" value="P:phosphorelay signal transduction system"/>
    <property type="evidence" value="ECO:0007669"/>
    <property type="project" value="InterPro"/>
</dbReference>
<evidence type="ECO:0000259" key="8">
    <source>
        <dbReference type="PROSITE" id="PS50110"/>
    </source>
</evidence>
<dbReference type="GO" id="GO:0003700">
    <property type="term" value="F:DNA-binding transcription factor activity"/>
    <property type="evidence" value="ECO:0007669"/>
    <property type="project" value="InterPro"/>
</dbReference>
<evidence type="ECO:0000256" key="2">
    <source>
        <dbReference type="ARBA" id="ARBA00023015"/>
    </source>
</evidence>
<comment type="caution">
    <text evidence="9">The sequence shown here is derived from an EMBL/GenBank/DDBJ whole genome shotgun (WGS) entry which is preliminary data.</text>
</comment>
<dbReference type="SUPFAM" id="SSF46689">
    <property type="entry name" value="Homeodomain-like"/>
    <property type="match status" value="2"/>
</dbReference>
<dbReference type="Pfam" id="PF12833">
    <property type="entry name" value="HTH_18"/>
    <property type="match status" value="1"/>
</dbReference>
<dbReference type="InterPro" id="IPR018060">
    <property type="entry name" value="HTH_AraC"/>
</dbReference>
<evidence type="ECO:0000256" key="4">
    <source>
        <dbReference type="ARBA" id="ARBA00023163"/>
    </source>
</evidence>
<keyword evidence="2" id="KW-0805">Transcription regulation</keyword>
<sequence>MKLLIVDDQASVVRGLVKGIDWQGMGFDIVDTALNALDARVSLQRQRADVMLCDIEMPVENGLDLLKWMREQGMETRCIFLTAHAKFHYAQEAIHYGGFDYIVQPAPYTQIAHAVQKAVNDVQSSQMAQELQRWGEIFDKRQSGIAANLLRDHLGGTVRPEDLESFEELGLVPLRTQDAWLILIQPLRWEEECKPLEWNLLSYAVGNICGDVFPSEEVLSLVCAMPETHCLALALQSRTQEELDQEALASRLAYLQSACKHYLHFTSALYPGGPQPFRRAAGLWQILTARCGANVTLQSGIFGAEPQQEAGGEPTFHNTQIASWQRLLQEGYASAAEQEALQLLDSLDAAGQLNRATLQCFYQDYMQMLFNALKQDRERLHAMFQEPEALELYRSGMKNVHTMRALIRHVTAALNSASAEEEHSVVEQVCRYIAQHLESELRREELAQVAHLSPDYLTRIFKRETGQTLKEYVVRQKLQEAQSLLRTTSLPISLIAAKVGYSNFSHFSNSYRKAYGRSPQEERQNDL</sequence>
<keyword evidence="3" id="KW-0238">DNA-binding</keyword>
<dbReference type="EMBL" id="BQKV01000098">
    <property type="protein sequence ID" value="GJN65391.1"/>
    <property type="molecule type" value="Genomic_DNA"/>
</dbReference>
<dbReference type="Pfam" id="PF00072">
    <property type="entry name" value="Response_reg"/>
    <property type="match status" value="1"/>
</dbReference>
<evidence type="ECO:0000259" key="7">
    <source>
        <dbReference type="PROSITE" id="PS01124"/>
    </source>
</evidence>
<dbReference type="Proteomes" id="UP001055185">
    <property type="component" value="Unassembled WGS sequence"/>
</dbReference>
<accession>A0AA37J1N7</accession>
<dbReference type="InterPro" id="IPR009057">
    <property type="entry name" value="Homeodomain-like_sf"/>
</dbReference>
<organism evidence="9 10">
    <name type="scientific">Faecalibacterium gallinarum</name>
    <dbReference type="NCBI Taxonomy" id="2903556"/>
    <lineage>
        <taxon>Bacteria</taxon>
        <taxon>Bacillati</taxon>
        <taxon>Bacillota</taxon>
        <taxon>Clostridia</taxon>
        <taxon>Eubacteriales</taxon>
        <taxon>Oscillospiraceae</taxon>
        <taxon>Faecalibacterium</taxon>
    </lineage>
</organism>
<evidence type="ECO:0000256" key="3">
    <source>
        <dbReference type="ARBA" id="ARBA00023125"/>
    </source>
</evidence>
<dbReference type="Gene3D" id="1.10.10.60">
    <property type="entry name" value="Homeodomain-like"/>
    <property type="match status" value="2"/>
</dbReference>
<dbReference type="RefSeq" id="WP_238317612.1">
    <property type="nucleotide sequence ID" value="NZ_BQKV01000098.1"/>
</dbReference>
<dbReference type="AlphaFoldDB" id="A0AA37J1N7"/>
<feature type="modified residue" description="4-aspartylphosphate" evidence="6">
    <location>
        <position position="54"/>
    </location>
</feature>
<dbReference type="InterPro" id="IPR011006">
    <property type="entry name" value="CheY-like_superfamily"/>
</dbReference>
<gene>
    <name evidence="9" type="ORF">JCM17207_20160</name>
</gene>
<dbReference type="PROSITE" id="PS01124">
    <property type="entry name" value="HTH_ARAC_FAMILY_2"/>
    <property type="match status" value="1"/>
</dbReference>
<feature type="domain" description="HTH araC/xylS-type" evidence="7">
    <location>
        <begin position="427"/>
        <end position="525"/>
    </location>
</feature>
<keyword evidence="10" id="KW-1185">Reference proteome</keyword>
<keyword evidence="6" id="KW-0597">Phosphoprotein</keyword>
<dbReference type="InterPro" id="IPR001789">
    <property type="entry name" value="Sig_transdc_resp-reg_receiver"/>
</dbReference>
<keyword evidence="4" id="KW-0804">Transcription</keyword>